<sequence>MKFLCAKEKGKIAVVGAPYDSTTCFRPGARFGPDGIRNFSHNLEEFSPALNKTLEELQFCDLGNVELPAPPEQMVEHLYSFVKEVELPVVLGGEHSVTYPVVKALKERYGSLTVIHFDAHADLRDEYSGTPYSHACVMRRVAELGCTVYQVGIRSGAREEFLYRETSPFVFDVELSELPTLFSSLEEPVYITVDIDYFDPAYAPGTGTPEPGGASPLEFFTTLYKLPAVKLVGFDLVEVAPPYDPSGITQALGAKVVREVMLKFWG</sequence>
<dbReference type="Pfam" id="PF00491">
    <property type="entry name" value="Arginase"/>
    <property type="match status" value="1"/>
</dbReference>
<dbReference type="CDD" id="cd11593">
    <property type="entry name" value="Agmatinase-like_2"/>
    <property type="match status" value="1"/>
</dbReference>
<dbReference type="PIRSF" id="PIRSF036979">
    <property type="entry name" value="Arginase"/>
    <property type="match status" value="1"/>
</dbReference>
<reference evidence="6" key="1">
    <citation type="submission" date="2011-01" db="EMBL/GenBank/DDBJ databases">
        <title>Complete sequence of chromosome of Thermovibrio ammonificans HB-1.</title>
        <authorList>
            <consortium name="US DOE Joint Genome Institute"/>
            <person name="Lucas S."/>
            <person name="Copeland A."/>
            <person name="Lapidus A."/>
            <person name="Cheng J.-F."/>
            <person name="Goodwin L."/>
            <person name="Pitluck S."/>
            <person name="Davenport K."/>
            <person name="Detter J.C."/>
            <person name="Han C."/>
            <person name="Tapia R."/>
            <person name="Land M."/>
            <person name="Hauser L."/>
            <person name="Kyrpides N."/>
            <person name="Ivanova N."/>
            <person name="Ovchinnikova G."/>
            <person name="Vetriani C."/>
            <person name="Woyke T."/>
        </authorList>
    </citation>
    <scope>NUCLEOTIDE SEQUENCE [LARGE SCALE GENOMIC DNA]</scope>
    <source>
        <strain evidence="6">HB-1</strain>
    </source>
</reference>
<evidence type="ECO:0000313" key="7">
    <source>
        <dbReference type="Proteomes" id="UP000006362"/>
    </source>
</evidence>
<feature type="binding site" evidence="4">
    <location>
        <position position="122"/>
    </location>
    <ligand>
        <name>Mn(2+)</name>
        <dbReference type="ChEBI" id="CHEBI:29035"/>
        <label>1</label>
    </ligand>
</feature>
<comment type="cofactor">
    <cofactor evidence="4">
        <name>Mn(2+)</name>
        <dbReference type="ChEBI" id="CHEBI:29035"/>
    </cofactor>
    <text evidence="4">Binds 2 manganese ions per subunit.</text>
</comment>
<dbReference type="InterPro" id="IPR005925">
    <property type="entry name" value="Agmatinase-rel"/>
</dbReference>
<dbReference type="PROSITE" id="PS51409">
    <property type="entry name" value="ARGINASE_2"/>
    <property type="match status" value="1"/>
</dbReference>
<keyword evidence="3 5" id="KW-0378">Hydrolase</keyword>
<dbReference type="NCBIfam" id="TIGR01230">
    <property type="entry name" value="agmatinase"/>
    <property type="match status" value="1"/>
</dbReference>
<dbReference type="InterPro" id="IPR020855">
    <property type="entry name" value="Ureohydrolase_Mn_BS"/>
</dbReference>
<keyword evidence="7" id="KW-1185">Reference proteome</keyword>
<feature type="binding site" evidence="4">
    <location>
        <position position="196"/>
    </location>
    <ligand>
        <name>Mn(2+)</name>
        <dbReference type="ChEBI" id="CHEBI:29035"/>
        <label>1</label>
    </ligand>
</feature>
<dbReference type="PANTHER" id="PTHR11358">
    <property type="entry name" value="ARGINASE/AGMATINASE"/>
    <property type="match status" value="1"/>
</dbReference>
<dbReference type="eggNOG" id="COG0010">
    <property type="taxonomic scope" value="Bacteria"/>
</dbReference>
<organism evidence="6 7">
    <name type="scientific">Thermovibrio ammonificans (strain DSM 15698 / JCM 12110 / HB-1)</name>
    <dbReference type="NCBI Taxonomy" id="648996"/>
    <lineage>
        <taxon>Bacteria</taxon>
        <taxon>Pseudomonadati</taxon>
        <taxon>Aquificota</taxon>
        <taxon>Aquificia</taxon>
        <taxon>Desulfurobacteriales</taxon>
        <taxon>Desulfurobacteriaceae</taxon>
        <taxon>Thermovibrio</taxon>
    </lineage>
</organism>
<feature type="binding site" evidence="4">
    <location>
        <position position="95"/>
    </location>
    <ligand>
        <name>Mn(2+)</name>
        <dbReference type="ChEBI" id="CHEBI:29035"/>
        <label>1</label>
    </ligand>
</feature>
<dbReference type="AlphaFoldDB" id="E8T4C8"/>
<dbReference type="RefSeq" id="WP_013537049.1">
    <property type="nucleotide sequence ID" value="NC_014926.1"/>
</dbReference>
<evidence type="ECO:0000256" key="3">
    <source>
        <dbReference type="ARBA" id="ARBA00022801"/>
    </source>
</evidence>
<dbReference type="SUPFAM" id="SSF52768">
    <property type="entry name" value="Arginase/deacetylase"/>
    <property type="match status" value="1"/>
</dbReference>
<dbReference type="STRING" id="648996.Theam_0290"/>
<keyword evidence="4" id="KW-0464">Manganese</keyword>
<feature type="binding site" evidence="4">
    <location>
        <position position="194"/>
    </location>
    <ligand>
        <name>Mn(2+)</name>
        <dbReference type="ChEBI" id="CHEBI:29035"/>
        <label>1</label>
    </ligand>
</feature>
<dbReference type="PROSITE" id="PS01053">
    <property type="entry name" value="ARGINASE_1"/>
    <property type="match status" value="1"/>
</dbReference>
<evidence type="ECO:0000313" key="6">
    <source>
        <dbReference type="EMBL" id="ADU96263.1"/>
    </source>
</evidence>
<accession>E8T4C8</accession>
<dbReference type="GO" id="GO:0008783">
    <property type="term" value="F:agmatinase activity"/>
    <property type="evidence" value="ECO:0007669"/>
    <property type="project" value="TreeGrafter"/>
</dbReference>
<dbReference type="GO" id="GO:0033389">
    <property type="term" value="P:putrescine biosynthetic process from arginine, via agmatine"/>
    <property type="evidence" value="ECO:0007669"/>
    <property type="project" value="TreeGrafter"/>
</dbReference>
<dbReference type="InterPro" id="IPR006035">
    <property type="entry name" value="Ureohydrolase"/>
</dbReference>
<dbReference type="Proteomes" id="UP000006362">
    <property type="component" value="Chromosome"/>
</dbReference>
<dbReference type="OrthoDB" id="9788689at2"/>
<dbReference type="InterPro" id="IPR023696">
    <property type="entry name" value="Ureohydrolase_dom_sf"/>
</dbReference>
<evidence type="ECO:0000256" key="5">
    <source>
        <dbReference type="RuleBase" id="RU003684"/>
    </source>
</evidence>
<keyword evidence="2 4" id="KW-0479">Metal-binding</keyword>
<comment type="similarity">
    <text evidence="1">Belongs to the arginase family. Agmatinase subfamily.</text>
</comment>
<dbReference type="HOGENOM" id="CLU_039478_0_0_0"/>
<proteinExistence type="inferred from homology"/>
<dbReference type="GO" id="GO:0046872">
    <property type="term" value="F:metal ion binding"/>
    <property type="evidence" value="ECO:0007669"/>
    <property type="project" value="UniProtKB-KW"/>
</dbReference>
<name>E8T4C8_THEA1</name>
<gene>
    <name evidence="6" type="ordered locus">Theam_0290</name>
</gene>
<feature type="binding site" evidence="4">
    <location>
        <position position="120"/>
    </location>
    <ligand>
        <name>Mn(2+)</name>
        <dbReference type="ChEBI" id="CHEBI:29035"/>
        <label>1</label>
    </ligand>
</feature>
<feature type="binding site" evidence="4">
    <location>
        <position position="118"/>
    </location>
    <ligand>
        <name>Mn(2+)</name>
        <dbReference type="ChEBI" id="CHEBI:29035"/>
        <label>1</label>
    </ligand>
</feature>
<evidence type="ECO:0000256" key="4">
    <source>
        <dbReference type="PIRSR" id="PIRSR036979-1"/>
    </source>
</evidence>
<evidence type="ECO:0000256" key="2">
    <source>
        <dbReference type="ARBA" id="ARBA00022723"/>
    </source>
</evidence>
<dbReference type="EMBL" id="CP002444">
    <property type="protein sequence ID" value="ADU96263.1"/>
    <property type="molecule type" value="Genomic_DNA"/>
</dbReference>
<dbReference type="Gene3D" id="3.40.800.10">
    <property type="entry name" value="Ureohydrolase domain"/>
    <property type="match status" value="1"/>
</dbReference>
<protein>
    <submittedName>
        <fullName evidence="6">Agmatinase</fullName>
    </submittedName>
</protein>
<dbReference type="KEGG" id="tam:Theam_0290"/>
<dbReference type="PANTHER" id="PTHR11358:SF26">
    <property type="entry name" value="GUANIDINO ACID HYDROLASE, MITOCHONDRIAL"/>
    <property type="match status" value="1"/>
</dbReference>
<evidence type="ECO:0000256" key="1">
    <source>
        <dbReference type="ARBA" id="ARBA00009227"/>
    </source>
</evidence>